<name>A0A644SWW6_9ZZZZ</name>
<gene>
    <name evidence="2" type="ORF">SDC9_04704</name>
</gene>
<reference evidence="2" key="1">
    <citation type="submission" date="2019-08" db="EMBL/GenBank/DDBJ databases">
        <authorList>
            <person name="Kucharzyk K."/>
            <person name="Murdoch R.W."/>
            <person name="Higgins S."/>
            <person name="Loffler F."/>
        </authorList>
    </citation>
    <scope>NUCLEOTIDE SEQUENCE</scope>
</reference>
<feature type="compositionally biased region" description="Polar residues" evidence="1">
    <location>
        <begin position="8"/>
        <end position="20"/>
    </location>
</feature>
<proteinExistence type="predicted"/>
<sequence>MKKAPSLSPATFSGGQSWVPSSKLFRRQKTEALGPDSVKGIERRLSGQEETSRLALLFCRTVPGRRRPQQLFHPSRDPLEGVDYFEFMGAECLGAGGDIFLNMEKMGAGQDDTVSALLDEPPDIGFDRPPAFLGAGSEIAVFNEAYQALGGQLYDPGFGSIAGDEVVQVGIGHRPLGGHDTEAPRWTLLGRGLYRRDGTYDRKVGMGGPEGFQGYLTGGIAGDYQEIGHQKGAQTLGPVQEDIFHHPHRLGSVGEARVVGYIMEPRAGNAAAGLSEIGQSPDSGIQEHKDFFGGVLFHDLKRASKTALADSDEGWDTPPFPALLEKSKSMENHSQKFALPLSVTGYSTVSEQS</sequence>
<comment type="caution">
    <text evidence="2">The sequence shown here is derived from an EMBL/GenBank/DDBJ whole genome shotgun (WGS) entry which is preliminary data.</text>
</comment>
<protein>
    <submittedName>
        <fullName evidence="2">Uncharacterized protein</fullName>
    </submittedName>
</protein>
<organism evidence="2">
    <name type="scientific">bioreactor metagenome</name>
    <dbReference type="NCBI Taxonomy" id="1076179"/>
    <lineage>
        <taxon>unclassified sequences</taxon>
        <taxon>metagenomes</taxon>
        <taxon>ecological metagenomes</taxon>
    </lineage>
</organism>
<evidence type="ECO:0000313" key="2">
    <source>
        <dbReference type="EMBL" id="MPL59156.1"/>
    </source>
</evidence>
<dbReference type="AlphaFoldDB" id="A0A644SWW6"/>
<evidence type="ECO:0000256" key="1">
    <source>
        <dbReference type="SAM" id="MobiDB-lite"/>
    </source>
</evidence>
<dbReference type="EMBL" id="VSSQ01000008">
    <property type="protein sequence ID" value="MPL59156.1"/>
    <property type="molecule type" value="Genomic_DNA"/>
</dbReference>
<feature type="region of interest" description="Disordered" evidence="1">
    <location>
        <begin position="1"/>
        <end position="31"/>
    </location>
</feature>
<accession>A0A644SWW6</accession>